<dbReference type="EMBL" id="REGN01005468">
    <property type="protein sequence ID" value="RNA13237.1"/>
    <property type="molecule type" value="Genomic_DNA"/>
</dbReference>
<gene>
    <name evidence="1" type="ORF">BpHYR1_035890</name>
</gene>
<feature type="non-terminal residue" evidence="1">
    <location>
        <position position="82"/>
    </location>
</feature>
<proteinExistence type="predicted"/>
<keyword evidence="2" id="KW-1185">Reference proteome</keyword>
<sequence length="82" mass="9624">MNAQNFNLNDQVKYLTEENVISKTRLTLALNTTLQENSTIKNELISLKIKQTDYEDKIKKSCVNDQKTEQLVKKFNCQVENW</sequence>
<evidence type="ECO:0000313" key="2">
    <source>
        <dbReference type="Proteomes" id="UP000276133"/>
    </source>
</evidence>
<comment type="caution">
    <text evidence="1">The sequence shown here is derived from an EMBL/GenBank/DDBJ whole genome shotgun (WGS) entry which is preliminary data.</text>
</comment>
<dbReference type="AlphaFoldDB" id="A0A3M7QP86"/>
<organism evidence="1 2">
    <name type="scientific">Brachionus plicatilis</name>
    <name type="common">Marine rotifer</name>
    <name type="synonym">Brachionus muelleri</name>
    <dbReference type="NCBI Taxonomy" id="10195"/>
    <lineage>
        <taxon>Eukaryota</taxon>
        <taxon>Metazoa</taxon>
        <taxon>Spiralia</taxon>
        <taxon>Gnathifera</taxon>
        <taxon>Rotifera</taxon>
        <taxon>Eurotatoria</taxon>
        <taxon>Monogononta</taxon>
        <taxon>Pseudotrocha</taxon>
        <taxon>Ploima</taxon>
        <taxon>Brachionidae</taxon>
        <taxon>Brachionus</taxon>
    </lineage>
</organism>
<evidence type="ECO:0000313" key="1">
    <source>
        <dbReference type="EMBL" id="RNA13237.1"/>
    </source>
</evidence>
<name>A0A3M7QP86_BRAPC</name>
<protein>
    <submittedName>
        <fullName evidence="1">Uncharacterized protein</fullName>
    </submittedName>
</protein>
<reference evidence="1 2" key="1">
    <citation type="journal article" date="2018" name="Sci. Rep.">
        <title>Genomic signatures of local adaptation to the degree of environmental predictability in rotifers.</title>
        <authorList>
            <person name="Franch-Gras L."/>
            <person name="Hahn C."/>
            <person name="Garcia-Roger E.M."/>
            <person name="Carmona M.J."/>
            <person name="Serra M."/>
            <person name="Gomez A."/>
        </authorList>
    </citation>
    <scope>NUCLEOTIDE SEQUENCE [LARGE SCALE GENOMIC DNA]</scope>
    <source>
        <strain evidence="1">HYR1</strain>
    </source>
</reference>
<accession>A0A3M7QP86</accession>
<dbReference type="Proteomes" id="UP000276133">
    <property type="component" value="Unassembled WGS sequence"/>
</dbReference>